<comment type="subcellular location">
    <subcellularLocation>
        <location evidence="1">Secreted</location>
        <location evidence="1">Cell wall</location>
    </subcellularLocation>
</comment>
<dbReference type="GO" id="GO:0008289">
    <property type="term" value="F:lipid binding"/>
    <property type="evidence" value="ECO:0007669"/>
    <property type="project" value="UniProtKB-KW"/>
</dbReference>
<evidence type="ECO:0000256" key="10">
    <source>
        <dbReference type="SAM" id="SignalP"/>
    </source>
</evidence>
<evidence type="ECO:0000256" key="5">
    <source>
        <dbReference type="ARBA" id="ARBA00023121"/>
    </source>
</evidence>
<dbReference type="AlphaFoldDB" id="A0A8H5ZX05"/>
<dbReference type="PANTHER" id="PTHR38123:SF6">
    <property type="entry name" value="CELL WALL SERINE-THREONINE-RICH GALACTOMANNOPROTEIN MP1 (AFU_ORTHOLOGUE AFUA_4G03240)"/>
    <property type="match status" value="1"/>
</dbReference>
<evidence type="ECO:0000256" key="9">
    <source>
        <dbReference type="SAM" id="MobiDB-lite"/>
    </source>
</evidence>
<keyword evidence="3" id="KW-0964">Secreted</keyword>
<evidence type="ECO:0000256" key="7">
    <source>
        <dbReference type="ARBA" id="ARBA00060953"/>
    </source>
</evidence>
<protein>
    <recommendedName>
        <fullName evidence="8">Cell wall mannoprotein 1</fullName>
    </recommendedName>
</protein>
<keyword evidence="12" id="KW-1185">Reference proteome</keyword>
<feature type="compositionally biased region" description="Low complexity" evidence="9">
    <location>
        <begin position="201"/>
        <end position="223"/>
    </location>
</feature>
<dbReference type="PANTHER" id="PTHR38123">
    <property type="entry name" value="CELL WALL SERINE-THREONINE-RICH GALACTOMANNOPROTEIN MP1 (AFU_ORTHOLOGUE AFUA_4G03240)"/>
    <property type="match status" value="1"/>
</dbReference>
<evidence type="ECO:0000256" key="6">
    <source>
        <dbReference type="ARBA" id="ARBA00056563"/>
    </source>
</evidence>
<keyword evidence="4 10" id="KW-0732">Signal</keyword>
<sequence length="281" mass="28114">MKISFVITLGFACGIAATFPQFPYEHSVVRRDLAAVTNVLSGISKKVDDLDSSIKAFQGQDIGPVVKSSTDLVSAINSGTEAVKTSGALSSVDALGLTGPVQDVTAKVKKTIDDLISRKSDAVKAAAGAETYKQLQNQYTAAKNLADAITSKVPDALQNIASQLSAGITDAIQKGLDAFKDVSASVGKPAGGGSPNIAAGSGEVHSSGPDSSSGPSPSSTSLYTTASSAIAPVASSCASSSRTTKSVATPSVPLFTGGACVNRVKNAARGIAPVAALALAV</sequence>
<gene>
    <name evidence="11" type="ORF">ETB97_007076</name>
</gene>
<dbReference type="GO" id="GO:0005576">
    <property type="term" value="C:extracellular region"/>
    <property type="evidence" value="ECO:0007669"/>
    <property type="project" value="TreeGrafter"/>
</dbReference>
<evidence type="ECO:0000313" key="12">
    <source>
        <dbReference type="Proteomes" id="UP000541154"/>
    </source>
</evidence>
<evidence type="ECO:0000256" key="8">
    <source>
        <dbReference type="ARBA" id="ARBA00071527"/>
    </source>
</evidence>
<comment type="similarity">
    <text evidence="7">Belongs to the cell wall mannoprotein 1 family.</text>
</comment>
<accession>A0A8H5ZX05</accession>
<evidence type="ECO:0000256" key="1">
    <source>
        <dbReference type="ARBA" id="ARBA00004191"/>
    </source>
</evidence>
<dbReference type="Pfam" id="PF12296">
    <property type="entry name" value="HsbA"/>
    <property type="match status" value="1"/>
</dbReference>
<comment type="function">
    <text evidence="6">Constitutive protein of the cell wall. Antigen target of host humoral immune response.</text>
</comment>
<evidence type="ECO:0000256" key="4">
    <source>
        <dbReference type="ARBA" id="ARBA00022729"/>
    </source>
</evidence>
<feature type="signal peptide" evidence="10">
    <location>
        <begin position="1"/>
        <end position="17"/>
    </location>
</feature>
<dbReference type="Gene3D" id="1.20.1280.140">
    <property type="match status" value="1"/>
</dbReference>
<feature type="region of interest" description="Disordered" evidence="9">
    <location>
        <begin position="190"/>
        <end position="223"/>
    </location>
</feature>
<dbReference type="FunFam" id="1.20.1280.140:FF:000001">
    <property type="entry name" value="Cell wall serine-threonine-rich galactomannoprotein Mp1"/>
    <property type="match status" value="1"/>
</dbReference>
<evidence type="ECO:0000256" key="2">
    <source>
        <dbReference type="ARBA" id="ARBA00022512"/>
    </source>
</evidence>
<keyword evidence="2" id="KW-0134">Cell wall</keyword>
<name>A0A8H5ZX05_PETAA</name>
<dbReference type="InterPro" id="IPR021054">
    <property type="entry name" value="Cell_wall_mannoprotein_1"/>
</dbReference>
<evidence type="ECO:0000256" key="3">
    <source>
        <dbReference type="ARBA" id="ARBA00022525"/>
    </source>
</evidence>
<organism evidence="11 12">
    <name type="scientific">Petromyces alliaceus</name>
    <name type="common">Aspergillus alliaceus</name>
    <dbReference type="NCBI Taxonomy" id="209559"/>
    <lineage>
        <taxon>Eukaryota</taxon>
        <taxon>Fungi</taxon>
        <taxon>Dikarya</taxon>
        <taxon>Ascomycota</taxon>
        <taxon>Pezizomycotina</taxon>
        <taxon>Eurotiomycetes</taxon>
        <taxon>Eurotiomycetidae</taxon>
        <taxon>Eurotiales</taxon>
        <taxon>Aspergillaceae</taxon>
        <taxon>Aspergillus</taxon>
        <taxon>Aspergillus subgen. Circumdati</taxon>
    </lineage>
</organism>
<comment type="caution">
    <text evidence="11">The sequence shown here is derived from an EMBL/GenBank/DDBJ whole genome shotgun (WGS) entry which is preliminary data.</text>
</comment>
<proteinExistence type="inferred from homology"/>
<reference evidence="11 12" key="1">
    <citation type="submission" date="2019-04" db="EMBL/GenBank/DDBJ databases">
        <title>Aspergillus burnettii sp. nov., novel species from soil in southeast Queensland.</title>
        <authorList>
            <person name="Gilchrist C.L.M."/>
            <person name="Pitt J.I."/>
            <person name="Lange L."/>
            <person name="Lacey H.J."/>
            <person name="Vuong D."/>
            <person name="Midgley D.J."/>
            <person name="Greenfield P."/>
            <person name="Bradbury M."/>
            <person name="Lacey E."/>
            <person name="Busk P.K."/>
            <person name="Pilgaard B."/>
            <person name="Chooi Y.H."/>
            <person name="Piggott A.M."/>
        </authorList>
    </citation>
    <scope>NUCLEOTIDE SEQUENCE [LARGE SCALE GENOMIC DNA]</scope>
    <source>
        <strain evidence="11 12">FRR 5400</strain>
    </source>
</reference>
<dbReference type="EMBL" id="SPNV01000305">
    <property type="protein sequence ID" value="KAF5856626.1"/>
    <property type="molecule type" value="Genomic_DNA"/>
</dbReference>
<dbReference type="GO" id="GO:0009277">
    <property type="term" value="C:fungal-type cell wall"/>
    <property type="evidence" value="ECO:0007669"/>
    <property type="project" value="UniProtKB-ARBA"/>
</dbReference>
<feature type="chain" id="PRO_5034884241" description="Cell wall mannoprotein 1" evidence="10">
    <location>
        <begin position="18"/>
        <end position="281"/>
    </location>
</feature>
<dbReference type="Proteomes" id="UP000541154">
    <property type="component" value="Unassembled WGS sequence"/>
</dbReference>
<evidence type="ECO:0000313" key="11">
    <source>
        <dbReference type="EMBL" id="KAF5856626.1"/>
    </source>
</evidence>
<keyword evidence="5" id="KW-0446">Lipid-binding</keyword>